<protein>
    <submittedName>
        <fullName evidence="3">Hus1-like protein-domain-containing protein</fullName>
    </submittedName>
</protein>
<dbReference type="Pfam" id="PF04005">
    <property type="entry name" value="Hus1"/>
    <property type="match status" value="1"/>
</dbReference>
<dbReference type="AlphaFoldDB" id="A0A433DDB0"/>
<proteinExistence type="predicted"/>
<dbReference type="OrthoDB" id="337750at2759"/>
<dbReference type="GO" id="GO:0033314">
    <property type="term" value="P:mitotic DNA replication checkpoint signaling"/>
    <property type="evidence" value="ECO:0007669"/>
    <property type="project" value="TreeGrafter"/>
</dbReference>
<keyword evidence="2" id="KW-0539">Nucleus</keyword>
<dbReference type="GO" id="GO:0044778">
    <property type="term" value="P:meiotic DNA integrity checkpoint signaling"/>
    <property type="evidence" value="ECO:0007669"/>
    <property type="project" value="TreeGrafter"/>
</dbReference>
<gene>
    <name evidence="3" type="ORF">BC936DRAFT_143966</name>
</gene>
<dbReference type="Proteomes" id="UP000268093">
    <property type="component" value="Unassembled WGS sequence"/>
</dbReference>
<reference evidence="3 4" key="1">
    <citation type="journal article" date="2018" name="New Phytol.">
        <title>Phylogenomics of Endogonaceae and evolution of mycorrhizas within Mucoromycota.</title>
        <authorList>
            <person name="Chang Y."/>
            <person name="Desiro A."/>
            <person name="Na H."/>
            <person name="Sandor L."/>
            <person name="Lipzen A."/>
            <person name="Clum A."/>
            <person name="Barry K."/>
            <person name="Grigoriev I.V."/>
            <person name="Martin F.M."/>
            <person name="Stajich J.E."/>
            <person name="Smith M.E."/>
            <person name="Bonito G."/>
            <person name="Spatafora J.W."/>
        </authorList>
    </citation>
    <scope>NUCLEOTIDE SEQUENCE [LARGE SCALE GENOMIC DNA]</scope>
    <source>
        <strain evidence="3 4">GMNB39</strain>
    </source>
</reference>
<evidence type="ECO:0000256" key="2">
    <source>
        <dbReference type="ARBA" id="ARBA00023242"/>
    </source>
</evidence>
<evidence type="ECO:0000313" key="4">
    <source>
        <dbReference type="Proteomes" id="UP000268093"/>
    </source>
</evidence>
<dbReference type="GO" id="GO:0031573">
    <property type="term" value="P:mitotic intra-S DNA damage checkpoint signaling"/>
    <property type="evidence" value="ECO:0007669"/>
    <property type="project" value="TreeGrafter"/>
</dbReference>
<dbReference type="PANTHER" id="PTHR12900">
    <property type="entry name" value="MITOTIC AND DNA DAMAGE CHECKPOINT PROTEIN HUS1"/>
    <property type="match status" value="1"/>
</dbReference>
<accession>A0A433DDB0</accession>
<sequence length="208" mass="22999">MPTPRAGYKYGHPHQRRPQHSIFSNYRIESVAENEIYLEVMVEYLLRALRSAQNATEVTMKLTKKQGAPTLSFVISSASGGGGGGGGGGVGGGGERLSRGGKKLDLVQDVPVKVLSPQQMEPVKEPVLRTIAERMKVLGEHVIISANMDGEFTIRVETDLVQVETFYKGLHNPELGELGVWDACLGGDGDYWYKRYRRRPTSYWSICN</sequence>
<organism evidence="3 4">
    <name type="scientific">Jimgerdemannia flammicorona</name>
    <dbReference type="NCBI Taxonomy" id="994334"/>
    <lineage>
        <taxon>Eukaryota</taxon>
        <taxon>Fungi</taxon>
        <taxon>Fungi incertae sedis</taxon>
        <taxon>Mucoromycota</taxon>
        <taxon>Mucoromycotina</taxon>
        <taxon>Endogonomycetes</taxon>
        <taxon>Endogonales</taxon>
        <taxon>Endogonaceae</taxon>
        <taxon>Jimgerdemannia</taxon>
    </lineage>
</organism>
<dbReference type="GO" id="GO:0006289">
    <property type="term" value="P:nucleotide-excision repair"/>
    <property type="evidence" value="ECO:0007669"/>
    <property type="project" value="TreeGrafter"/>
</dbReference>
<dbReference type="PANTHER" id="PTHR12900:SF0">
    <property type="entry name" value="CHECKPOINT PROTEIN"/>
    <property type="match status" value="1"/>
</dbReference>
<dbReference type="GO" id="GO:0000723">
    <property type="term" value="P:telomere maintenance"/>
    <property type="evidence" value="ECO:0007669"/>
    <property type="project" value="TreeGrafter"/>
</dbReference>
<name>A0A433DDB0_9FUNG</name>
<dbReference type="Gene3D" id="3.70.10.10">
    <property type="match status" value="1"/>
</dbReference>
<dbReference type="EMBL" id="RBNI01002961">
    <property type="protein sequence ID" value="RUP48796.1"/>
    <property type="molecule type" value="Genomic_DNA"/>
</dbReference>
<keyword evidence="4" id="KW-1185">Reference proteome</keyword>
<evidence type="ECO:0000256" key="1">
    <source>
        <dbReference type="ARBA" id="ARBA00004123"/>
    </source>
</evidence>
<comment type="caution">
    <text evidence="3">The sequence shown here is derived from an EMBL/GenBank/DDBJ whole genome shotgun (WGS) entry which is preliminary data.</text>
</comment>
<dbReference type="GO" id="GO:0035861">
    <property type="term" value="C:site of double-strand break"/>
    <property type="evidence" value="ECO:0007669"/>
    <property type="project" value="TreeGrafter"/>
</dbReference>
<dbReference type="GO" id="GO:0030896">
    <property type="term" value="C:checkpoint clamp complex"/>
    <property type="evidence" value="ECO:0007669"/>
    <property type="project" value="InterPro"/>
</dbReference>
<dbReference type="GO" id="GO:0000724">
    <property type="term" value="P:double-strand break repair via homologous recombination"/>
    <property type="evidence" value="ECO:0007669"/>
    <property type="project" value="TreeGrafter"/>
</dbReference>
<evidence type="ECO:0000313" key="3">
    <source>
        <dbReference type="EMBL" id="RUP48796.1"/>
    </source>
</evidence>
<comment type="subcellular location">
    <subcellularLocation>
        <location evidence="1">Nucleus</location>
    </subcellularLocation>
</comment>
<dbReference type="InterPro" id="IPR007150">
    <property type="entry name" value="HUS1/Mec3"/>
</dbReference>